<dbReference type="AlphaFoldDB" id="A0A382IVW3"/>
<gene>
    <name evidence="6" type="ORF">METZ01_LOCUS256848</name>
</gene>
<feature type="domain" description="ABC transporter" evidence="4">
    <location>
        <begin position="7"/>
        <end position="57"/>
    </location>
</feature>
<dbReference type="InterPro" id="IPR027417">
    <property type="entry name" value="P-loop_NTPase"/>
</dbReference>
<dbReference type="PANTHER" id="PTHR43582">
    <property type="entry name" value="LINEARMYCIN RESISTANCE ATP-BINDING PROTEIN LNRL"/>
    <property type="match status" value="1"/>
</dbReference>
<dbReference type="PANTHER" id="PTHR43582:SF2">
    <property type="entry name" value="LINEARMYCIN RESISTANCE ATP-BINDING PROTEIN LNRL"/>
    <property type="match status" value="1"/>
</dbReference>
<evidence type="ECO:0000259" key="4">
    <source>
        <dbReference type="Pfam" id="PF00005"/>
    </source>
</evidence>
<evidence type="ECO:0000256" key="2">
    <source>
        <dbReference type="ARBA" id="ARBA00022741"/>
    </source>
</evidence>
<evidence type="ECO:0000313" key="6">
    <source>
        <dbReference type="EMBL" id="SVC03994.1"/>
    </source>
</evidence>
<feature type="non-terminal residue" evidence="6">
    <location>
        <position position="204"/>
    </location>
</feature>
<name>A0A382IVW3_9ZZZZ</name>
<dbReference type="Pfam" id="PF00005">
    <property type="entry name" value="ABC_tran"/>
    <property type="match status" value="1"/>
</dbReference>
<keyword evidence="2" id="KW-0547">Nucleotide-binding</keyword>
<sequence length="204" mass="23527">MPKEKVQSRIDEVISLVELEEKQNEATITYSGGMRKRLDIACGLLHRPKVLFLDEPTVGLDIQTRRKIWEYIRKIRKEFEMTLFVSTHYMEEADKLCDRVGIIDYGKIQVIDTPEIMKNAMGSDMISFSLINGIAKQDELINRIKQTEFVNQVTRKQGEITIKSSQCSEVIPKIFQMTSEMNIEIDSLSLNRPTLDDVFISYTG</sequence>
<evidence type="ECO:0000256" key="1">
    <source>
        <dbReference type="ARBA" id="ARBA00022448"/>
    </source>
</evidence>
<dbReference type="SUPFAM" id="SSF52540">
    <property type="entry name" value="P-loop containing nucleoside triphosphate hydrolases"/>
    <property type="match status" value="1"/>
</dbReference>
<dbReference type="Pfam" id="PF13732">
    <property type="entry name" value="DrrA1-3_C"/>
    <property type="match status" value="1"/>
</dbReference>
<evidence type="ECO:0000256" key="3">
    <source>
        <dbReference type="ARBA" id="ARBA00022840"/>
    </source>
</evidence>
<keyword evidence="3" id="KW-0067">ATP-binding</keyword>
<reference evidence="6" key="1">
    <citation type="submission" date="2018-05" db="EMBL/GenBank/DDBJ databases">
        <authorList>
            <person name="Lanie J.A."/>
            <person name="Ng W.-L."/>
            <person name="Kazmierczak K.M."/>
            <person name="Andrzejewski T.M."/>
            <person name="Davidsen T.M."/>
            <person name="Wayne K.J."/>
            <person name="Tettelin H."/>
            <person name="Glass J.I."/>
            <person name="Rusch D."/>
            <person name="Podicherti R."/>
            <person name="Tsui H.-C.T."/>
            <person name="Winkler M.E."/>
        </authorList>
    </citation>
    <scope>NUCLEOTIDE SEQUENCE</scope>
</reference>
<organism evidence="6">
    <name type="scientific">marine metagenome</name>
    <dbReference type="NCBI Taxonomy" id="408172"/>
    <lineage>
        <taxon>unclassified sequences</taxon>
        <taxon>metagenomes</taxon>
        <taxon>ecological metagenomes</taxon>
    </lineage>
</organism>
<evidence type="ECO:0000259" key="5">
    <source>
        <dbReference type="Pfam" id="PF13732"/>
    </source>
</evidence>
<protein>
    <recommendedName>
        <fullName evidence="7">ABC transporter domain-containing protein</fullName>
    </recommendedName>
</protein>
<keyword evidence="1" id="KW-0813">Transport</keyword>
<evidence type="ECO:0008006" key="7">
    <source>
        <dbReference type="Google" id="ProtNLM"/>
    </source>
</evidence>
<dbReference type="InterPro" id="IPR025302">
    <property type="entry name" value="DrrA1/2-like_C"/>
</dbReference>
<feature type="domain" description="Daunorubicin resistance ATP-binding protein DrrA1/2-like C-terminal" evidence="5">
    <location>
        <begin position="116"/>
        <end position="203"/>
    </location>
</feature>
<dbReference type="EMBL" id="UINC01070107">
    <property type="protein sequence ID" value="SVC03994.1"/>
    <property type="molecule type" value="Genomic_DNA"/>
</dbReference>
<dbReference type="GO" id="GO:0016887">
    <property type="term" value="F:ATP hydrolysis activity"/>
    <property type="evidence" value="ECO:0007669"/>
    <property type="project" value="InterPro"/>
</dbReference>
<dbReference type="Gene3D" id="3.40.50.300">
    <property type="entry name" value="P-loop containing nucleotide triphosphate hydrolases"/>
    <property type="match status" value="1"/>
</dbReference>
<proteinExistence type="predicted"/>
<dbReference type="GO" id="GO:0005524">
    <property type="term" value="F:ATP binding"/>
    <property type="evidence" value="ECO:0007669"/>
    <property type="project" value="UniProtKB-KW"/>
</dbReference>
<dbReference type="InterPro" id="IPR003439">
    <property type="entry name" value="ABC_transporter-like_ATP-bd"/>
</dbReference>
<accession>A0A382IVW3</accession>